<feature type="transmembrane region" description="Helical" evidence="11">
    <location>
        <begin position="126"/>
        <end position="150"/>
    </location>
</feature>
<dbReference type="GO" id="GO:0005886">
    <property type="term" value="C:plasma membrane"/>
    <property type="evidence" value="ECO:0007669"/>
    <property type="project" value="UniProtKB-SubCell"/>
</dbReference>
<dbReference type="InterPro" id="IPR050222">
    <property type="entry name" value="MATE_MdtK"/>
</dbReference>
<evidence type="ECO:0000256" key="7">
    <source>
        <dbReference type="ARBA" id="ARBA00023065"/>
    </source>
</evidence>
<feature type="transmembrane region" description="Helical" evidence="11">
    <location>
        <begin position="88"/>
        <end position="106"/>
    </location>
</feature>
<keyword evidence="4" id="KW-1003">Cell membrane</keyword>
<keyword evidence="13" id="KW-1185">Reference proteome</keyword>
<evidence type="ECO:0000256" key="8">
    <source>
        <dbReference type="ARBA" id="ARBA00023136"/>
    </source>
</evidence>
<evidence type="ECO:0000256" key="6">
    <source>
        <dbReference type="ARBA" id="ARBA00022989"/>
    </source>
</evidence>
<feature type="transmembrane region" description="Helical" evidence="11">
    <location>
        <begin position="162"/>
        <end position="184"/>
    </location>
</feature>
<proteinExistence type="predicted"/>
<organism evidence="12 13">
    <name type="scientific">Coprothermobacter proteolyticus (strain ATCC 35245 / DSM 5265 / OCM 4 / BT)</name>
    <dbReference type="NCBI Taxonomy" id="309798"/>
    <lineage>
        <taxon>Bacteria</taxon>
        <taxon>Pseudomonadati</taxon>
        <taxon>Coprothermobacterota</taxon>
        <taxon>Coprothermobacteria</taxon>
        <taxon>Coprothermobacterales</taxon>
        <taxon>Coprothermobacteraceae</taxon>
        <taxon>Coprothermobacter</taxon>
    </lineage>
</organism>
<keyword evidence="6 11" id="KW-1133">Transmembrane helix</keyword>
<dbReference type="STRING" id="309798.COPRO5265_0068"/>
<dbReference type="GO" id="GO:0015297">
    <property type="term" value="F:antiporter activity"/>
    <property type="evidence" value="ECO:0007669"/>
    <property type="project" value="UniProtKB-KW"/>
</dbReference>
<evidence type="ECO:0000256" key="10">
    <source>
        <dbReference type="SAM" id="MobiDB-lite"/>
    </source>
</evidence>
<feature type="transmembrane region" description="Helical" evidence="11">
    <location>
        <begin position="425"/>
        <end position="450"/>
    </location>
</feature>
<dbReference type="Proteomes" id="UP000001732">
    <property type="component" value="Chromosome"/>
</dbReference>
<dbReference type="GO" id="GO:0042910">
    <property type="term" value="F:xenobiotic transmembrane transporter activity"/>
    <property type="evidence" value="ECO:0007669"/>
    <property type="project" value="InterPro"/>
</dbReference>
<dbReference type="NCBIfam" id="TIGR00797">
    <property type="entry name" value="matE"/>
    <property type="match status" value="1"/>
</dbReference>
<evidence type="ECO:0000313" key="13">
    <source>
        <dbReference type="Proteomes" id="UP000001732"/>
    </source>
</evidence>
<evidence type="ECO:0000256" key="9">
    <source>
        <dbReference type="ARBA" id="ARBA00031636"/>
    </source>
</evidence>
<evidence type="ECO:0000256" key="5">
    <source>
        <dbReference type="ARBA" id="ARBA00022692"/>
    </source>
</evidence>
<evidence type="ECO:0000256" key="3">
    <source>
        <dbReference type="ARBA" id="ARBA00022449"/>
    </source>
</evidence>
<dbReference type="InterPro" id="IPR048279">
    <property type="entry name" value="MdtK-like"/>
</dbReference>
<keyword evidence="2" id="KW-0813">Transport</keyword>
<dbReference type="CDD" id="cd13137">
    <property type="entry name" value="MATE_NorM_like"/>
    <property type="match status" value="1"/>
</dbReference>
<reference evidence="13" key="1">
    <citation type="submission" date="2008-08" db="EMBL/GenBank/DDBJ databases">
        <title>The complete genome sequence of Coprothermobacter proteolyticus strain ATCC 5245 / DSM 5265 / BT.</title>
        <authorList>
            <person name="Dodson R.J."/>
            <person name="Durkin A.S."/>
            <person name="Wu M."/>
            <person name="Eisen J."/>
            <person name="Sutton G."/>
        </authorList>
    </citation>
    <scope>NUCLEOTIDE SEQUENCE [LARGE SCALE GENOMIC DNA]</scope>
    <source>
        <strain evidence="13">ATCC 35245 / DSM 5265 / OCM 4 / BT</strain>
    </source>
</reference>
<keyword evidence="8 11" id="KW-0472">Membrane</keyword>
<dbReference type="HOGENOM" id="CLU_012893_5_3_9"/>
<name>B5Y6P3_COPPD</name>
<dbReference type="PIRSF" id="PIRSF006603">
    <property type="entry name" value="DinF"/>
    <property type="match status" value="1"/>
</dbReference>
<dbReference type="GO" id="GO:0006811">
    <property type="term" value="P:monoatomic ion transport"/>
    <property type="evidence" value="ECO:0007669"/>
    <property type="project" value="UniProtKB-KW"/>
</dbReference>
<gene>
    <name evidence="12" type="primary">norM</name>
    <name evidence="12" type="ordered locus">COPRO5265_0068</name>
</gene>
<feature type="transmembrane region" description="Helical" evidence="11">
    <location>
        <begin position="355"/>
        <end position="377"/>
    </location>
</feature>
<dbReference type="EMBL" id="CP001145">
    <property type="protein sequence ID" value="ACI17142.1"/>
    <property type="molecule type" value="Genomic_DNA"/>
</dbReference>
<evidence type="ECO:0000313" key="12">
    <source>
        <dbReference type="EMBL" id="ACI17142.1"/>
    </source>
</evidence>
<evidence type="ECO:0000256" key="11">
    <source>
        <dbReference type="SAM" id="Phobius"/>
    </source>
</evidence>
<evidence type="ECO:0000256" key="2">
    <source>
        <dbReference type="ARBA" id="ARBA00022448"/>
    </source>
</evidence>
<comment type="subcellular location">
    <subcellularLocation>
        <location evidence="1">Cell membrane</location>
        <topology evidence="1">Multi-pass membrane protein</topology>
    </subcellularLocation>
</comment>
<evidence type="ECO:0000256" key="4">
    <source>
        <dbReference type="ARBA" id="ARBA00022475"/>
    </source>
</evidence>
<dbReference type="Pfam" id="PF01554">
    <property type="entry name" value="MatE"/>
    <property type="match status" value="2"/>
</dbReference>
<dbReference type="AlphaFoldDB" id="B5Y6P3"/>
<dbReference type="InterPro" id="IPR002528">
    <property type="entry name" value="MATE_fam"/>
</dbReference>
<keyword evidence="7" id="KW-0406">Ion transport</keyword>
<dbReference type="KEGG" id="cpo:COPRO5265_0068"/>
<reference evidence="12 13" key="2">
    <citation type="journal article" date="2014" name="Genome Announc.">
        <title>Complete Genome Sequence of Coprothermobacter proteolyticus DSM 5265.</title>
        <authorList>
            <person name="Alexiev A."/>
            <person name="Coil D.A."/>
            <person name="Badger J.H."/>
            <person name="Enticknap J."/>
            <person name="Ward N."/>
            <person name="Robb F.T."/>
            <person name="Eisen J.A."/>
        </authorList>
    </citation>
    <scope>NUCLEOTIDE SEQUENCE [LARGE SCALE GENOMIC DNA]</scope>
    <source>
        <strain evidence="13">ATCC 35245 / DSM 5265 / OCM 4 / BT</strain>
    </source>
</reference>
<keyword evidence="5 11" id="KW-0812">Transmembrane</keyword>
<accession>B5Y6P3</accession>
<feature type="transmembrane region" description="Helical" evidence="11">
    <location>
        <begin position="220"/>
        <end position="242"/>
    </location>
</feature>
<feature type="region of interest" description="Disordered" evidence="10">
    <location>
        <begin position="1"/>
        <end position="20"/>
    </location>
</feature>
<keyword evidence="3" id="KW-0050">Antiport</keyword>
<sequence length="477" mass="51389">MPQENSGDCNNTITTDAEVPTKTTSDGISIEELIKDPKLINKRVWQLAWPAMVELLLSTLFSMVDMIMVGRISYQALTAVGLTNHPTMLALAVFQALNVGSTALVARFIGSGDIKNAKATVRQSMVLVTILGIVVSIAGYLLSPAIITFMRAEPDVYPMSVTYLQIVSLGWLFTTISLNVGAILRGSGDTMTPMRYNLLSNLLNVVGNYVLIFGKFGFPAMGVAGAALSTTLCRGVAAFLALRAIFNKNRNIGVSLKDDYRIDKNLLERLISIGLPSAMEQFLLRLGQVFFSRAVAGLGTAVYAAHQTAINISSLTFTPGQAFGMAATTMVGQSLGAKHPDVAEKAGLVARRMGLIIALAIAIVLFFFGYDVALLYVDDPEVARAAANALKILAIMQPMQSTQFILAGALRGAGDTRWPLYSTAIGIWGIRVVLVHVFIAMGMGLMGAWVAQLCDQAFRAVFIYTRYKSGAWKHSKV</sequence>
<dbReference type="PANTHER" id="PTHR43298:SF2">
    <property type="entry name" value="FMN_FAD EXPORTER YEEO-RELATED"/>
    <property type="match status" value="1"/>
</dbReference>
<dbReference type="PANTHER" id="PTHR43298">
    <property type="entry name" value="MULTIDRUG RESISTANCE PROTEIN NORM-RELATED"/>
    <property type="match status" value="1"/>
</dbReference>
<feature type="transmembrane region" description="Helical" evidence="11">
    <location>
        <begin position="196"/>
        <end position="214"/>
    </location>
</feature>
<evidence type="ECO:0000256" key="1">
    <source>
        <dbReference type="ARBA" id="ARBA00004651"/>
    </source>
</evidence>
<dbReference type="eggNOG" id="COG0534">
    <property type="taxonomic scope" value="Bacteria"/>
</dbReference>
<feature type="transmembrane region" description="Helical" evidence="11">
    <location>
        <begin position="47"/>
        <end position="68"/>
    </location>
</feature>
<protein>
    <recommendedName>
        <fullName evidence="9">Multidrug-efflux transporter</fullName>
    </recommendedName>
</protein>